<dbReference type="EMBL" id="WCZY01000027">
    <property type="protein sequence ID" value="KAB6689378.1"/>
    <property type="molecule type" value="Genomic_DNA"/>
</dbReference>
<proteinExistence type="predicted"/>
<gene>
    <name evidence="2" type="ORF">GAY17_21290</name>
    <name evidence="1" type="ORF">GAZ92_17180</name>
</gene>
<reference evidence="3 4" key="1">
    <citation type="journal article" date="2019" name="Nat. Med.">
        <title>A library of human gut bacterial isolates paired with longitudinal multiomics data enables mechanistic microbiome research.</title>
        <authorList>
            <person name="Poyet M."/>
            <person name="Groussin M."/>
            <person name="Gibbons S.M."/>
            <person name="Avila-Pacheco J."/>
            <person name="Jiang X."/>
            <person name="Kearney S.M."/>
            <person name="Perrotta A.R."/>
            <person name="Berdy B."/>
            <person name="Zhao S."/>
            <person name="Lieberman T.D."/>
            <person name="Swanson P.K."/>
            <person name="Smith M."/>
            <person name="Roesemann S."/>
            <person name="Alexander J.E."/>
            <person name="Rich S.A."/>
            <person name="Livny J."/>
            <person name="Vlamakis H."/>
            <person name="Clish C."/>
            <person name="Bullock K."/>
            <person name="Deik A."/>
            <person name="Scott J."/>
            <person name="Pierce K.A."/>
            <person name="Xavier R.J."/>
            <person name="Alm E.J."/>
        </authorList>
    </citation>
    <scope>NUCLEOTIDE SEQUENCE [LARGE SCALE GENOMIC DNA]</scope>
    <source>
        <strain evidence="2 3">BIOML-A82</strain>
        <strain evidence="1 4">BIOML-A85</strain>
    </source>
</reference>
<organism evidence="1 4">
    <name type="scientific">Phocaeicola vulgatus</name>
    <name type="common">Bacteroides vulgatus</name>
    <dbReference type="NCBI Taxonomy" id="821"/>
    <lineage>
        <taxon>Bacteria</taxon>
        <taxon>Pseudomonadati</taxon>
        <taxon>Bacteroidota</taxon>
        <taxon>Bacteroidia</taxon>
        <taxon>Bacteroidales</taxon>
        <taxon>Bacteroidaceae</taxon>
        <taxon>Phocaeicola</taxon>
    </lineage>
</organism>
<dbReference type="Proteomes" id="UP000437380">
    <property type="component" value="Unassembled WGS sequence"/>
</dbReference>
<dbReference type="EMBL" id="WCZV01000041">
    <property type="protein sequence ID" value="KAB6695883.1"/>
    <property type="molecule type" value="Genomic_DNA"/>
</dbReference>
<evidence type="ECO:0000313" key="2">
    <source>
        <dbReference type="EMBL" id="KAB6695883.1"/>
    </source>
</evidence>
<accession>A0A9W7VAH1</accession>
<dbReference type="AlphaFoldDB" id="A0A9W7VAH1"/>
<sequence>MLKYKIPQIVTLTQKSHRISNFLLHQIAYFCGQYINKKPLKYSYFSDFHDFPFCKSGATRNRTFCFGLF</sequence>
<dbReference type="Proteomes" id="UP000470777">
    <property type="component" value="Unassembled WGS sequence"/>
</dbReference>
<protein>
    <submittedName>
        <fullName evidence="1">Uncharacterized protein</fullName>
    </submittedName>
</protein>
<evidence type="ECO:0000313" key="3">
    <source>
        <dbReference type="Proteomes" id="UP000437380"/>
    </source>
</evidence>
<comment type="caution">
    <text evidence="1">The sequence shown here is derived from an EMBL/GenBank/DDBJ whole genome shotgun (WGS) entry which is preliminary data.</text>
</comment>
<evidence type="ECO:0000313" key="1">
    <source>
        <dbReference type="EMBL" id="KAB6689378.1"/>
    </source>
</evidence>
<evidence type="ECO:0000313" key="4">
    <source>
        <dbReference type="Proteomes" id="UP000470777"/>
    </source>
</evidence>
<name>A0A9W7VAH1_PHOVU</name>